<evidence type="ECO:0000313" key="1">
    <source>
        <dbReference type="EMBL" id="KAF2770707.1"/>
    </source>
</evidence>
<accession>A0A6G1LCU3</accession>
<dbReference type="Proteomes" id="UP000799436">
    <property type="component" value="Unassembled WGS sequence"/>
</dbReference>
<reference evidence="1" key="1">
    <citation type="journal article" date="2020" name="Stud. Mycol.">
        <title>101 Dothideomycetes genomes: a test case for predicting lifestyles and emergence of pathogens.</title>
        <authorList>
            <person name="Haridas S."/>
            <person name="Albert R."/>
            <person name="Binder M."/>
            <person name="Bloem J."/>
            <person name="Labutti K."/>
            <person name="Salamov A."/>
            <person name="Andreopoulos B."/>
            <person name="Baker S."/>
            <person name="Barry K."/>
            <person name="Bills G."/>
            <person name="Bluhm B."/>
            <person name="Cannon C."/>
            <person name="Castanera R."/>
            <person name="Culley D."/>
            <person name="Daum C."/>
            <person name="Ezra D."/>
            <person name="Gonzalez J."/>
            <person name="Henrissat B."/>
            <person name="Kuo A."/>
            <person name="Liang C."/>
            <person name="Lipzen A."/>
            <person name="Lutzoni F."/>
            <person name="Magnuson J."/>
            <person name="Mondo S."/>
            <person name="Nolan M."/>
            <person name="Ohm R."/>
            <person name="Pangilinan J."/>
            <person name="Park H.-J."/>
            <person name="Ramirez L."/>
            <person name="Alfaro M."/>
            <person name="Sun H."/>
            <person name="Tritt A."/>
            <person name="Yoshinaga Y."/>
            <person name="Zwiers L.-H."/>
            <person name="Turgeon B."/>
            <person name="Goodwin S."/>
            <person name="Spatafora J."/>
            <person name="Crous P."/>
            <person name="Grigoriev I."/>
        </authorList>
    </citation>
    <scope>NUCLEOTIDE SEQUENCE</scope>
    <source>
        <strain evidence="1">CBS 116005</strain>
    </source>
</reference>
<sequence length="151" mass="16170">MACPDLLRKLMHSPFPTKPQTAEAGSTIEAHTNLGTDPGHLKGLSSALRWLYGFATIKPAVVQNYELAIRAFCAEKGIVYQSFWTLTANPQLLRSKSVVDLAESVGVTSALSALVSGLGNVSILNGTTNARHMEKDLKGLSKVAAWASMNE</sequence>
<keyword evidence="2" id="KW-1185">Reference proteome</keyword>
<dbReference type="AlphaFoldDB" id="A0A6G1LCU3"/>
<name>A0A6G1LCU3_9PEZI</name>
<dbReference type="InterPro" id="IPR036812">
    <property type="entry name" value="NAD(P)_OxRdtase_dom_sf"/>
</dbReference>
<dbReference type="OrthoDB" id="5357513at2759"/>
<organism evidence="1 2">
    <name type="scientific">Teratosphaeria nubilosa</name>
    <dbReference type="NCBI Taxonomy" id="161662"/>
    <lineage>
        <taxon>Eukaryota</taxon>
        <taxon>Fungi</taxon>
        <taxon>Dikarya</taxon>
        <taxon>Ascomycota</taxon>
        <taxon>Pezizomycotina</taxon>
        <taxon>Dothideomycetes</taxon>
        <taxon>Dothideomycetidae</taxon>
        <taxon>Mycosphaerellales</taxon>
        <taxon>Teratosphaeriaceae</taxon>
        <taxon>Teratosphaeria</taxon>
    </lineage>
</organism>
<gene>
    <name evidence="1" type="ORF">EJ03DRAFT_373566</name>
</gene>
<protein>
    <submittedName>
        <fullName evidence="1">Uncharacterized protein</fullName>
    </submittedName>
</protein>
<proteinExistence type="predicted"/>
<dbReference type="EMBL" id="ML995824">
    <property type="protein sequence ID" value="KAF2770707.1"/>
    <property type="molecule type" value="Genomic_DNA"/>
</dbReference>
<dbReference type="SUPFAM" id="SSF51430">
    <property type="entry name" value="NAD(P)-linked oxidoreductase"/>
    <property type="match status" value="1"/>
</dbReference>
<dbReference type="Gene3D" id="3.20.20.100">
    <property type="entry name" value="NADP-dependent oxidoreductase domain"/>
    <property type="match status" value="1"/>
</dbReference>
<evidence type="ECO:0000313" key="2">
    <source>
        <dbReference type="Proteomes" id="UP000799436"/>
    </source>
</evidence>